<evidence type="ECO:0000313" key="3">
    <source>
        <dbReference type="Proteomes" id="UP000183832"/>
    </source>
</evidence>
<accession>A0A1J1IA31</accession>
<evidence type="ECO:0000256" key="1">
    <source>
        <dbReference type="SAM" id="Phobius"/>
    </source>
</evidence>
<keyword evidence="1" id="KW-0812">Transmembrane</keyword>
<sequence>MQKAFGKRRVFGKMKRNEAPRDVICNGLAFKVIFCFSFRLLQYHFILIIPKMQQLCSSDTSSKVLPHDDDYRP</sequence>
<evidence type="ECO:0000313" key="2">
    <source>
        <dbReference type="EMBL" id="CRK97075.1"/>
    </source>
</evidence>
<name>A0A1J1IA31_9DIPT</name>
<keyword evidence="1" id="KW-0472">Membrane</keyword>
<reference evidence="2 3" key="1">
    <citation type="submission" date="2015-04" db="EMBL/GenBank/DDBJ databases">
        <authorList>
            <person name="Syromyatnikov M.Y."/>
            <person name="Popov V.N."/>
        </authorList>
    </citation>
    <scope>NUCLEOTIDE SEQUENCE [LARGE SCALE GENOMIC DNA]</scope>
</reference>
<proteinExistence type="predicted"/>
<dbReference type="AlphaFoldDB" id="A0A1J1IA31"/>
<dbReference type="EMBL" id="CVRI01000046">
    <property type="protein sequence ID" value="CRK97075.1"/>
    <property type="molecule type" value="Genomic_DNA"/>
</dbReference>
<dbReference type="Proteomes" id="UP000183832">
    <property type="component" value="Unassembled WGS sequence"/>
</dbReference>
<feature type="transmembrane region" description="Helical" evidence="1">
    <location>
        <begin position="23"/>
        <end position="46"/>
    </location>
</feature>
<gene>
    <name evidence="2" type="ORF">CLUMA_CG010472</name>
</gene>
<organism evidence="2 3">
    <name type="scientific">Clunio marinus</name>
    <dbReference type="NCBI Taxonomy" id="568069"/>
    <lineage>
        <taxon>Eukaryota</taxon>
        <taxon>Metazoa</taxon>
        <taxon>Ecdysozoa</taxon>
        <taxon>Arthropoda</taxon>
        <taxon>Hexapoda</taxon>
        <taxon>Insecta</taxon>
        <taxon>Pterygota</taxon>
        <taxon>Neoptera</taxon>
        <taxon>Endopterygota</taxon>
        <taxon>Diptera</taxon>
        <taxon>Nematocera</taxon>
        <taxon>Chironomoidea</taxon>
        <taxon>Chironomidae</taxon>
        <taxon>Clunio</taxon>
    </lineage>
</organism>
<keyword evidence="3" id="KW-1185">Reference proteome</keyword>
<keyword evidence="1" id="KW-1133">Transmembrane helix</keyword>
<protein>
    <submittedName>
        <fullName evidence="2">CLUMA_CG010472, isoform A</fullName>
    </submittedName>
</protein>